<accession>A0A1Y0EB74</accession>
<name>A0A1Y0EB74_9RHOB</name>
<protein>
    <submittedName>
        <fullName evidence="1">Uncharacterized protein</fullName>
    </submittedName>
</protein>
<evidence type="ECO:0000313" key="1">
    <source>
        <dbReference type="EMBL" id="ARU00875.1"/>
    </source>
</evidence>
<proteinExistence type="predicted"/>
<evidence type="ECO:0000313" key="2">
    <source>
        <dbReference type="Proteomes" id="UP000195273"/>
    </source>
</evidence>
<sequence length="497" mass="54299">MKSGVTMNLSMTEVLCDTSLFEDHFCSPTTVKNLRGVPTQVLQKVMLELHQHTACNVFASPRTWTPAGSEQCIVVAGSLGIDGRTRGNRIGLCVDRQPDDKDDPGAIYLWTNTALVNEITADGLVSHNFAKMWVNWRSLGETRPEKYLRLSVPVAQKNNSGWNVSFDSDIGELIAFLTALRGRYEPKPATSKALSSTLKLFGHSDGAITPAIIDAYRHPDEDAPDTDAEFDQPKPKSVVRNLGRSKQALLKSPQPSDAYTGNAREVIIRRFEAHSLFSAQPTMPPAPSVPFMDTAFRCLNLDPEPFQAAGLYGIFFKVTAAQTPSLIYVGLYRNGKVGSGPVFGGNVLRDRWVKHIATCSMRGANVGIGKRTAQTMRLDPNHDFAALGEPNVAELIVKDTGCNAGENRALFAKGQWSVLRDATGKDILPLFSFSYVRLSAFHGVEGDDGIRRRVSAAEDRVKKELAPICNGETLLGQHKTHVTPEQFETSATLALSA</sequence>
<dbReference type="Proteomes" id="UP000195273">
    <property type="component" value="Chromosome"/>
</dbReference>
<dbReference type="KEGG" id="lvs:LOKVESSMR4R_01559"/>
<reference evidence="1 2" key="1">
    <citation type="submission" date="2017-05" db="EMBL/GenBank/DDBJ databases">
        <title>Genome Sequence of Loktanella vestfoldensis Strain SMR4r Isolated from a Culture of the Diatom Skeletonema marinoi.</title>
        <authorList>
            <person name="Topel M."/>
            <person name="Pinder M.I.M."/>
            <person name="Johansson O.N."/>
            <person name="Kourtchenko O."/>
            <person name="Godhe A."/>
            <person name="Clarke A.K."/>
        </authorList>
    </citation>
    <scope>NUCLEOTIDE SEQUENCE [LARGE SCALE GENOMIC DNA]</scope>
    <source>
        <strain evidence="1 2">SMR4r</strain>
    </source>
</reference>
<organism evidence="1 2">
    <name type="scientific">Yoonia vestfoldensis</name>
    <dbReference type="NCBI Taxonomy" id="245188"/>
    <lineage>
        <taxon>Bacteria</taxon>
        <taxon>Pseudomonadati</taxon>
        <taxon>Pseudomonadota</taxon>
        <taxon>Alphaproteobacteria</taxon>
        <taxon>Rhodobacterales</taxon>
        <taxon>Paracoccaceae</taxon>
        <taxon>Yoonia</taxon>
    </lineage>
</organism>
<dbReference type="AlphaFoldDB" id="A0A1Y0EB74"/>
<keyword evidence="2" id="KW-1185">Reference proteome</keyword>
<gene>
    <name evidence="1" type="ORF">LOKVESSMR4R_01559</name>
</gene>
<dbReference type="EMBL" id="CP021431">
    <property type="protein sequence ID" value="ARU00875.1"/>
    <property type="molecule type" value="Genomic_DNA"/>
</dbReference>